<accession>A0ABY1UGL5</accession>
<dbReference type="EMBL" id="LT963406">
    <property type="protein sequence ID" value="SOS30877.1"/>
    <property type="molecule type" value="Genomic_DNA"/>
</dbReference>
<geneLocation type="plasmid" evidence="2">
    <name>pp4</name>
</geneLocation>
<organism evidence="1 2">
    <name type="scientific">Pseudomonas syringae pv. avii</name>
    <dbReference type="NCBI Taxonomy" id="663959"/>
    <lineage>
        <taxon>Bacteria</taxon>
        <taxon>Pseudomonadati</taxon>
        <taxon>Pseudomonadota</taxon>
        <taxon>Gammaproteobacteria</taxon>
        <taxon>Pseudomonadales</taxon>
        <taxon>Pseudomonadaceae</taxon>
        <taxon>Pseudomonas</taxon>
        <taxon>Pseudomonas syringae</taxon>
    </lineage>
</organism>
<proteinExistence type="predicted"/>
<reference evidence="1 2" key="1">
    <citation type="submission" date="2017-11" db="EMBL/GenBank/DDBJ databases">
        <authorList>
            <person name="Blom J."/>
        </authorList>
    </citation>
    <scope>NUCLEOTIDE SEQUENCE [LARGE SCALE GENOMIC DNA]</scope>
    <source>
        <strain evidence="1 2">CFBP3846</strain>
        <plasmid evidence="2">pp4</plasmid>
    </source>
</reference>
<name>A0ABY1UGL5_PSESX</name>
<evidence type="ECO:0000313" key="1">
    <source>
        <dbReference type="EMBL" id="SOS30877.1"/>
    </source>
</evidence>
<sequence>MSWRSDMIGSTTGAYQIERLSGTNTQAHPGNIEICHDVAFLGIPKRAELISHGSLGLNAILKSHSEVSYPFEPYRTPEAGLTLVFCSVAPSPR</sequence>
<protein>
    <submittedName>
        <fullName evidence="1">Uncharacterized protein</fullName>
    </submittedName>
</protein>
<keyword evidence="2" id="KW-1185">Reference proteome</keyword>
<keyword evidence="1" id="KW-0614">Plasmid</keyword>
<evidence type="ECO:0000313" key="2">
    <source>
        <dbReference type="Proteomes" id="UP000239665"/>
    </source>
</evidence>
<dbReference type="Proteomes" id="UP000239665">
    <property type="component" value="Plasmid PP4"/>
</dbReference>
<gene>
    <name evidence="1" type="ORF">CFBP3846_P400034</name>
</gene>